<dbReference type="AlphaFoldDB" id="A0AB39I8H0"/>
<protein>
    <submittedName>
        <fullName evidence="1">Uncharacterized protein</fullName>
    </submittedName>
</protein>
<gene>
    <name evidence="1" type="ORF">AB4Y39_08130</name>
</gene>
<evidence type="ECO:0000313" key="1">
    <source>
        <dbReference type="EMBL" id="XDK38621.1"/>
    </source>
</evidence>
<organism evidence="1">
    <name type="scientific">Pseudomonas sp. Hg7Tf</name>
    <dbReference type="NCBI Taxonomy" id="3236988"/>
    <lineage>
        <taxon>Bacteria</taxon>
        <taxon>Pseudomonadati</taxon>
        <taxon>Pseudomonadota</taxon>
        <taxon>Gammaproteobacteria</taxon>
        <taxon>Pseudomonadales</taxon>
        <taxon>Pseudomonadaceae</taxon>
        <taxon>Pseudomonas</taxon>
    </lineage>
</organism>
<name>A0AB39I8H0_9PSED</name>
<reference evidence="1" key="1">
    <citation type="submission" date="2024-07" db="EMBL/GenBank/DDBJ databases">
        <title>Identification and characteristics of a novel species of coltsfoot's symbiotic bacteria.</title>
        <authorList>
            <person name="Juszczyk A."/>
            <person name="Jasielczuk I."/>
            <person name="Gurgul A."/>
            <person name="Rogala M."/>
            <person name="Kowalczyk A."/>
            <person name="Szmatola T."/>
            <person name="Kosecka-Strojek M."/>
            <person name="Arent Z."/>
            <person name="Latowski D."/>
        </authorList>
    </citation>
    <scope>NUCLEOTIDE SEQUENCE</scope>
    <source>
        <strain evidence="1">Hg7Tf</strain>
    </source>
</reference>
<dbReference type="RefSeq" id="WP_280043441.1">
    <property type="nucleotide sequence ID" value="NZ_CP162607.1"/>
</dbReference>
<dbReference type="EMBL" id="CP162607">
    <property type="protein sequence ID" value="XDK38621.1"/>
    <property type="molecule type" value="Genomic_DNA"/>
</dbReference>
<proteinExistence type="predicted"/>
<sequence>MIERWWQLPQFLDGNWVDSTLLGALPEGPRNRLCPANFAYPSQEQHRLWQVWIDSSAASPVLELEVKYPAGVRQRSDRRGYMFRLALEWTTNEADRANTAFNNELMEKDGIVLANKNTKLLNLDVPD</sequence>
<accession>A0AB39I8H0</accession>